<evidence type="ECO:0000256" key="1">
    <source>
        <dbReference type="SAM" id="SignalP"/>
    </source>
</evidence>
<evidence type="ECO:0000313" key="2">
    <source>
        <dbReference type="EMBL" id="OAI84700.1"/>
    </source>
</evidence>
<proteinExistence type="predicted"/>
<protein>
    <recommendedName>
        <fullName evidence="4">DUF2790 domain-containing protein</fullName>
    </recommendedName>
</protein>
<dbReference type="InterPro" id="IPR036291">
    <property type="entry name" value="NAD(P)-bd_dom_sf"/>
</dbReference>
<dbReference type="InterPro" id="IPR021245">
    <property type="entry name" value="DUF2790"/>
</dbReference>
<organism evidence="2 3">
    <name type="scientific">Pseudomonas putida</name>
    <name type="common">Arthrobacter siderocapsulatus</name>
    <dbReference type="NCBI Taxonomy" id="303"/>
    <lineage>
        <taxon>Bacteria</taxon>
        <taxon>Pseudomonadati</taxon>
        <taxon>Pseudomonadota</taxon>
        <taxon>Gammaproteobacteria</taxon>
        <taxon>Pseudomonadales</taxon>
        <taxon>Pseudomonadaceae</taxon>
        <taxon>Pseudomonas</taxon>
    </lineage>
</organism>
<dbReference type="EMBL" id="LUCV01000049">
    <property type="protein sequence ID" value="OAI84700.1"/>
    <property type="molecule type" value="Genomic_DNA"/>
</dbReference>
<dbReference type="SUPFAM" id="SSF51735">
    <property type="entry name" value="NAD(P)-binding Rossmann-fold domains"/>
    <property type="match status" value="1"/>
</dbReference>
<reference evidence="2 3" key="1">
    <citation type="submission" date="2016-03" db="EMBL/GenBank/DDBJ databases">
        <title>Draft Genome Assembly of Pseudomonas putida strain CBF10-2.</title>
        <authorList>
            <person name="Iyer R.S."/>
            <person name="Damania A."/>
        </authorList>
    </citation>
    <scope>NUCLEOTIDE SEQUENCE [LARGE SCALE GENOMIC DNA]</scope>
    <source>
        <strain evidence="2 3">CBF10-2</strain>
    </source>
</reference>
<dbReference type="Pfam" id="PF10976">
    <property type="entry name" value="DUF2790"/>
    <property type="match status" value="1"/>
</dbReference>
<feature type="signal peptide" evidence="1">
    <location>
        <begin position="1"/>
        <end position="34"/>
    </location>
</feature>
<dbReference type="AlphaFoldDB" id="A0A177SCH8"/>
<sequence length="99" mass="10403">MSAVKRTALVTGASRGIGLAIATLALLTSASALAVTSQQPVEVRAYHYGMPLDATKVLTSEVPDTVLCQVVEARMTYLDSRGNVEAITYRALSKACSNS</sequence>
<dbReference type="Gene3D" id="2.30.140.50">
    <property type="entry name" value="Protein of unknown function DUF2790"/>
    <property type="match status" value="1"/>
</dbReference>
<keyword evidence="1" id="KW-0732">Signal</keyword>
<evidence type="ECO:0008006" key="4">
    <source>
        <dbReference type="Google" id="ProtNLM"/>
    </source>
</evidence>
<name>A0A177SCH8_PSEPU</name>
<feature type="chain" id="PRO_5008073424" description="DUF2790 domain-containing protein" evidence="1">
    <location>
        <begin position="35"/>
        <end position="99"/>
    </location>
</feature>
<dbReference type="Proteomes" id="UP000077752">
    <property type="component" value="Unassembled WGS sequence"/>
</dbReference>
<accession>A0A177SCH8</accession>
<dbReference type="RefSeq" id="WP_064304495.1">
    <property type="nucleotide sequence ID" value="NZ_LUCV01000049.1"/>
</dbReference>
<gene>
    <name evidence="2" type="ORF">AYO28_02110</name>
</gene>
<evidence type="ECO:0000313" key="3">
    <source>
        <dbReference type="Proteomes" id="UP000077752"/>
    </source>
</evidence>
<comment type="caution">
    <text evidence="2">The sequence shown here is derived from an EMBL/GenBank/DDBJ whole genome shotgun (WGS) entry which is preliminary data.</text>
</comment>